<evidence type="ECO:0000256" key="5">
    <source>
        <dbReference type="ARBA" id="ARBA00022490"/>
    </source>
</evidence>
<dbReference type="KEGG" id="cfk:CFRA_09910"/>
<evidence type="ECO:0000256" key="4">
    <source>
        <dbReference type="ARBA" id="ARBA00022448"/>
    </source>
</evidence>
<feature type="domain" description="PhoU" evidence="8">
    <location>
        <begin position="122"/>
        <end position="204"/>
    </location>
</feature>
<accession>A0A1L7CUG0</accession>
<evidence type="ECO:0000256" key="2">
    <source>
        <dbReference type="ARBA" id="ARBA00008107"/>
    </source>
</evidence>
<protein>
    <recommendedName>
        <fullName evidence="7">Phosphate-specific transport system accessory protein PhoU</fullName>
    </recommendedName>
</protein>
<dbReference type="GO" id="GO:0045936">
    <property type="term" value="P:negative regulation of phosphate metabolic process"/>
    <property type="evidence" value="ECO:0007669"/>
    <property type="project" value="InterPro"/>
</dbReference>
<dbReference type="OrthoDB" id="9814256at2"/>
<dbReference type="STRING" id="1437875.CFRA_09910"/>
<dbReference type="GO" id="GO:0006817">
    <property type="term" value="P:phosphate ion transport"/>
    <property type="evidence" value="ECO:0007669"/>
    <property type="project" value="UniProtKB-KW"/>
</dbReference>
<dbReference type="NCBIfam" id="TIGR02135">
    <property type="entry name" value="phoU_full"/>
    <property type="match status" value="1"/>
</dbReference>
<dbReference type="RefSeq" id="WP_075664492.1">
    <property type="nucleotide sequence ID" value="NZ_CP009247.1"/>
</dbReference>
<dbReference type="FunFam" id="1.20.58.220:FF:000004">
    <property type="entry name" value="Phosphate-specific transport system accessory protein PhoU"/>
    <property type="match status" value="1"/>
</dbReference>
<dbReference type="PANTHER" id="PTHR42930">
    <property type="entry name" value="PHOSPHATE-SPECIFIC TRANSPORT SYSTEM ACCESSORY PROTEIN PHOU"/>
    <property type="match status" value="1"/>
</dbReference>
<dbReference type="EMBL" id="CP009247">
    <property type="protein sequence ID" value="APT89495.1"/>
    <property type="molecule type" value="Genomic_DNA"/>
</dbReference>
<comment type="function">
    <text evidence="7">Plays a role in the regulation of phosphate uptake.</text>
</comment>
<keyword evidence="4 7" id="KW-0813">Transport</keyword>
<keyword evidence="5 7" id="KW-0963">Cytoplasm</keyword>
<dbReference type="InterPro" id="IPR026022">
    <property type="entry name" value="PhoU_dom"/>
</dbReference>
<proteinExistence type="inferred from homology"/>
<evidence type="ECO:0000256" key="1">
    <source>
        <dbReference type="ARBA" id="ARBA00004496"/>
    </source>
</evidence>
<evidence type="ECO:0000256" key="7">
    <source>
        <dbReference type="PIRNR" id="PIRNR003107"/>
    </source>
</evidence>
<dbReference type="PANTHER" id="PTHR42930:SF3">
    <property type="entry name" value="PHOSPHATE-SPECIFIC TRANSPORT SYSTEM ACCESSORY PROTEIN PHOU"/>
    <property type="match status" value="1"/>
</dbReference>
<comment type="subcellular location">
    <subcellularLocation>
        <location evidence="1 7">Cytoplasm</location>
    </subcellularLocation>
</comment>
<evidence type="ECO:0000259" key="8">
    <source>
        <dbReference type="Pfam" id="PF01895"/>
    </source>
</evidence>
<evidence type="ECO:0000313" key="9">
    <source>
        <dbReference type="EMBL" id="APT89495.1"/>
    </source>
</evidence>
<organism evidence="9 10">
    <name type="scientific">Corynebacterium frankenforstense DSM 45800</name>
    <dbReference type="NCBI Taxonomy" id="1437875"/>
    <lineage>
        <taxon>Bacteria</taxon>
        <taxon>Bacillati</taxon>
        <taxon>Actinomycetota</taxon>
        <taxon>Actinomycetes</taxon>
        <taxon>Mycobacteriales</taxon>
        <taxon>Corynebacteriaceae</taxon>
        <taxon>Corynebacterium</taxon>
    </lineage>
</organism>
<gene>
    <name evidence="9" type="ORF">CFRA_09910</name>
</gene>
<reference evidence="9 10" key="1">
    <citation type="submission" date="2014-08" db="EMBL/GenBank/DDBJ databases">
        <title>Complete genome sequence of Corynebacterium frankenforstense ST18(T) (=DSM 45800(T)), isolated from raw cow milk.</title>
        <authorList>
            <person name="Ruckert C."/>
            <person name="Albersmeier A."/>
            <person name="Winkler A."/>
            <person name="Lipski A."/>
            <person name="Kalinowski J."/>
        </authorList>
    </citation>
    <scope>NUCLEOTIDE SEQUENCE [LARGE SCALE GENOMIC DNA]</scope>
    <source>
        <strain evidence="9 10">ST18</strain>
    </source>
</reference>
<comment type="subunit">
    <text evidence="3 7">Homodimer.</text>
</comment>
<dbReference type="Pfam" id="PF01895">
    <property type="entry name" value="PhoU"/>
    <property type="match status" value="2"/>
</dbReference>
<evidence type="ECO:0000256" key="6">
    <source>
        <dbReference type="ARBA" id="ARBA00022592"/>
    </source>
</evidence>
<keyword evidence="6 7" id="KW-0592">Phosphate transport</keyword>
<comment type="similarity">
    <text evidence="2 7">Belongs to the PhoU family.</text>
</comment>
<keyword evidence="10" id="KW-1185">Reference proteome</keyword>
<evidence type="ECO:0000313" key="10">
    <source>
        <dbReference type="Proteomes" id="UP000185434"/>
    </source>
</evidence>
<dbReference type="SUPFAM" id="SSF109755">
    <property type="entry name" value="PhoU-like"/>
    <property type="match status" value="1"/>
</dbReference>
<feature type="domain" description="PhoU" evidence="8">
    <location>
        <begin position="19"/>
        <end position="103"/>
    </location>
</feature>
<dbReference type="InterPro" id="IPR038078">
    <property type="entry name" value="PhoU-like_sf"/>
</dbReference>
<evidence type="ECO:0000256" key="3">
    <source>
        <dbReference type="ARBA" id="ARBA00011738"/>
    </source>
</evidence>
<dbReference type="PIRSF" id="PIRSF003107">
    <property type="entry name" value="PhoU"/>
    <property type="match status" value="1"/>
</dbReference>
<dbReference type="InterPro" id="IPR028366">
    <property type="entry name" value="PhoU"/>
</dbReference>
<dbReference type="GO" id="GO:0030643">
    <property type="term" value="P:intracellular phosphate ion homeostasis"/>
    <property type="evidence" value="ECO:0007669"/>
    <property type="project" value="InterPro"/>
</dbReference>
<dbReference type="AlphaFoldDB" id="A0A1L7CUG0"/>
<name>A0A1L7CUG0_9CORY</name>
<dbReference type="Gene3D" id="1.20.58.220">
    <property type="entry name" value="Phosphate transport system protein phou homolog 2, domain 2"/>
    <property type="match status" value="1"/>
</dbReference>
<sequence length="246" mass="28347">MRAAYREHLDSFAHDLIVMCDLVSSVMDKANDALTRASLESAEEALSMDEELDEIVDRCEARAVELLALEGPVARDLRQVVSSIYIVEDFRRMAALAMHIANAARRRHPEYACPERVRGFFEEMGRLGLHMVAKIRDLLVDPDADSAVSLNEDDDAVDDLHEHIMLVLTQREWPYTTREAVDVALIARYYERYADHAVNVSSRVIYLTTGLVREEYIARRRDEESQADVERRFAELERQFSHRHGR</sequence>
<dbReference type="Proteomes" id="UP000185434">
    <property type="component" value="Chromosome"/>
</dbReference>
<dbReference type="GO" id="GO:0005737">
    <property type="term" value="C:cytoplasm"/>
    <property type="evidence" value="ECO:0007669"/>
    <property type="project" value="UniProtKB-SubCell"/>
</dbReference>